<feature type="non-terminal residue" evidence="1">
    <location>
        <position position="1"/>
    </location>
</feature>
<dbReference type="EMBL" id="BGPR01041009">
    <property type="protein sequence ID" value="GBO17241.1"/>
    <property type="molecule type" value="Genomic_DNA"/>
</dbReference>
<evidence type="ECO:0000313" key="2">
    <source>
        <dbReference type="EMBL" id="GBO17241.1"/>
    </source>
</evidence>
<protein>
    <submittedName>
        <fullName evidence="1">Uncharacterized protein</fullName>
    </submittedName>
</protein>
<comment type="caution">
    <text evidence="1">The sequence shown here is derived from an EMBL/GenBank/DDBJ whole genome shotgun (WGS) entry which is preliminary data.</text>
</comment>
<keyword evidence="3" id="KW-1185">Reference proteome</keyword>
<accession>A0A4Y2UYM3</accession>
<organism evidence="1 3">
    <name type="scientific">Araneus ventricosus</name>
    <name type="common">Orbweaver spider</name>
    <name type="synonym">Epeira ventricosa</name>
    <dbReference type="NCBI Taxonomy" id="182803"/>
    <lineage>
        <taxon>Eukaryota</taxon>
        <taxon>Metazoa</taxon>
        <taxon>Ecdysozoa</taxon>
        <taxon>Arthropoda</taxon>
        <taxon>Chelicerata</taxon>
        <taxon>Arachnida</taxon>
        <taxon>Araneae</taxon>
        <taxon>Araneomorphae</taxon>
        <taxon>Entelegynae</taxon>
        <taxon>Araneoidea</taxon>
        <taxon>Araneidae</taxon>
        <taxon>Araneus</taxon>
    </lineage>
</organism>
<dbReference type="EMBL" id="BGPR01041003">
    <property type="protein sequence ID" value="GBO17234.1"/>
    <property type="molecule type" value="Genomic_DNA"/>
</dbReference>
<dbReference type="Proteomes" id="UP000499080">
    <property type="component" value="Unassembled WGS sequence"/>
</dbReference>
<evidence type="ECO:0000313" key="1">
    <source>
        <dbReference type="EMBL" id="GBO17234.1"/>
    </source>
</evidence>
<reference evidence="1 3" key="1">
    <citation type="journal article" date="2019" name="Sci. Rep.">
        <title>Orb-weaving spider Araneus ventricosus genome elucidates the spidroin gene catalogue.</title>
        <authorList>
            <person name="Kono N."/>
            <person name="Nakamura H."/>
            <person name="Ohtoshi R."/>
            <person name="Moran D.A.P."/>
            <person name="Shinohara A."/>
            <person name="Yoshida Y."/>
            <person name="Fujiwara M."/>
            <person name="Mori M."/>
            <person name="Tomita M."/>
            <person name="Arakawa K."/>
        </authorList>
    </citation>
    <scope>NUCLEOTIDE SEQUENCE [LARGE SCALE GENOMIC DNA]</scope>
</reference>
<dbReference type="AlphaFoldDB" id="A0A4Y2UYM3"/>
<sequence>HNTRTVDGHGTFHVMRGVNVLRLFQLFRHVLVFHRGLVPDFVRRGEGDLTDKGARSAVQGDECNEIGLKLSVDYYLSTTVEYPVQKFSPTWGPGPPFPTLAPP</sequence>
<gene>
    <name evidence="2" type="ORF">AVEN_144291_1</name>
    <name evidence="1" type="ORF">AVEN_272593_1</name>
</gene>
<name>A0A4Y2UYM3_ARAVE</name>
<evidence type="ECO:0000313" key="3">
    <source>
        <dbReference type="Proteomes" id="UP000499080"/>
    </source>
</evidence>
<proteinExistence type="predicted"/>